<sequence>MVKMAIVKVGLFIFGDEEFELRYLVNNIDNQVYFVAKDIATVLKYENTKKAVADHVDDKYKIVYSNDTQPKSVIVNNLLVQNNILYLHPQTVLINKSGVIQLIMKSKLSYAVELQEWLLEEVIPQVLCTGKYSASAALMDNGNNNNNNGNEIVKQFQTQIQKKDDHIQNLIVQINRLTDNNNNMVKRLMNNVNEMYGRLHETVSKSNEIMLQKDKQINKLLDKLDDVAERAVKYPVDNKKVPMICIARKDNNFEVITGQQHRIQREKLKRGFNNLDIIVETKRPNPMLDWMYVTESVKEQFPKNALKRGSRCLSFEKSDDAERFDSAIKKMFVSGNSAKITNHNNESLPSASTSSSSSSAQQSEQTDAGRQLQ</sequence>
<evidence type="ECO:0000256" key="2">
    <source>
        <dbReference type="SAM" id="MobiDB-lite"/>
    </source>
</evidence>
<dbReference type="EMBL" id="MK419955">
    <property type="protein sequence ID" value="QEI03449.1"/>
    <property type="molecule type" value="Genomic_DNA"/>
</dbReference>
<feature type="coiled-coil region" evidence="1">
    <location>
        <begin position="160"/>
        <end position="187"/>
    </location>
</feature>
<evidence type="ECO:0000313" key="5">
    <source>
        <dbReference type="Proteomes" id="UP001223634"/>
    </source>
</evidence>
<feature type="domain" description="Bro-N" evidence="3">
    <location>
        <begin position="3"/>
        <end position="130"/>
    </location>
</feature>
<feature type="compositionally biased region" description="Polar residues" evidence="2">
    <location>
        <begin position="364"/>
        <end position="373"/>
    </location>
</feature>
<dbReference type="Proteomes" id="UP001223634">
    <property type="component" value="Segment"/>
</dbReference>
<dbReference type="PANTHER" id="PTHR36180:SF2">
    <property type="entry name" value="BRO FAMILY PROTEIN"/>
    <property type="match status" value="1"/>
</dbReference>
<evidence type="ECO:0000256" key="1">
    <source>
        <dbReference type="SAM" id="Coils"/>
    </source>
</evidence>
<reference evidence="4 5" key="1">
    <citation type="submission" date="2019-01" db="EMBL/GenBank/DDBJ databases">
        <title>The Spodoptera cosmioides nucleopolyhedrovirus (SpcoNPV) is a novel virus isolated from the polyphagous black armyworm, Spodoptera cosmioides (Walker) (Lepidoptera: Noctuidae).</title>
        <authorList>
            <person name="Santos E.R."/>
            <person name="Oliveira L.B."/>
            <person name="Silva L.A."/>
            <person name="Sosa-Gomez D.R."/>
            <person name="Ribeiro B.M."/>
            <person name="Ardisson-Araujo D.M.P."/>
        </authorList>
    </citation>
    <scope>NUCLEOTIDE SEQUENCE [LARGE SCALE GENOMIC DNA]</scope>
    <source>
        <strain evidence="4">VPN72</strain>
    </source>
</reference>
<name>A0A6B7KT06_9ABAC</name>
<dbReference type="PROSITE" id="PS51750">
    <property type="entry name" value="BRO_N"/>
    <property type="match status" value="1"/>
</dbReference>
<proteinExistence type="predicted"/>
<feature type="compositionally biased region" description="Polar residues" evidence="2">
    <location>
        <begin position="338"/>
        <end position="349"/>
    </location>
</feature>
<dbReference type="InterPro" id="IPR003497">
    <property type="entry name" value="BRO_N_domain"/>
</dbReference>
<feature type="region of interest" description="Disordered" evidence="2">
    <location>
        <begin position="338"/>
        <end position="373"/>
    </location>
</feature>
<keyword evidence="1" id="KW-0175">Coiled coil</keyword>
<dbReference type="SMART" id="SM01040">
    <property type="entry name" value="Bro-N"/>
    <property type="match status" value="1"/>
</dbReference>
<evidence type="ECO:0000259" key="3">
    <source>
        <dbReference type="PROSITE" id="PS51750"/>
    </source>
</evidence>
<evidence type="ECO:0000313" key="4">
    <source>
        <dbReference type="EMBL" id="QEI03449.1"/>
    </source>
</evidence>
<gene>
    <name evidence="4" type="primary">bro-a</name>
</gene>
<protein>
    <submittedName>
        <fullName evidence="4">BRO-A</fullName>
    </submittedName>
</protein>
<dbReference type="Pfam" id="PF02498">
    <property type="entry name" value="Bro-N"/>
    <property type="match status" value="1"/>
</dbReference>
<accession>A0A6B7KT06</accession>
<feature type="compositionally biased region" description="Low complexity" evidence="2">
    <location>
        <begin position="350"/>
        <end position="363"/>
    </location>
</feature>
<dbReference type="PANTHER" id="PTHR36180">
    <property type="entry name" value="DNA-BINDING PROTEIN-RELATED-RELATED"/>
    <property type="match status" value="1"/>
</dbReference>
<keyword evidence="5" id="KW-1185">Reference proteome</keyword>
<organism evidence="4 5">
    <name type="scientific">Spodoptera cosmioides nucleopolyhedrovirus</name>
    <dbReference type="NCBI Taxonomy" id="2605774"/>
    <lineage>
        <taxon>Viruses</taxon>
        <taxon>Viruses incertae sedis</taxon>
        <taxon>Naldaviricetes</taxon>
        <taxon>Lefavirales</taxon>
        <taxon>Baculoviridae</taxon>
        <taxon>Alphabaculovirus</taxon>
        <taxon>Alphabaculovirus spocosmioidis</taxon>
    </lineage>
</organism>